<evidence type="ECO:0000259" key="3">
    <source>
        <dbReference type="PROSITE" id="PS51846"/>
    </source>
</evidence>
<feature type="transmembrane region" description="Helical" evidence="2">
    <location>
        <begin position="87"/>
        <end position="106"/>
    </location>
</feature>
<dbReference type="PROSITE" id="PS51846">
    <property type="entry name" value="CNNM"/>
    <property type="match status" value="1"/>
</dbReference>
<reference evidence="4 5" key="1">
    <citation type="submission" date="2018-01" db="EMBL/GenBank/DDBJ databases">
        <title>Co-occurrence of chitin degradation, pigmentation and bioactivity in marine Pseudoalteromonas.</title>
        <authorList>
            <person name="Paulsen S."/>
            <person name="Gram L."/>
            <person name="Machado H."/>
        </authorList>
    </citation>
    <scope>NUCLEOTIDE SEQUENCE [LARGE SCALE GENOMIC DNA]</scope>
    <source>
        <strain evidence="4 5">S1946</strain>
    </source>
</reference>
<dbReference type="PANTHER" id="PTHR12064">
    <property type="entry name" value="METAL TRANSPORTER CNNM"/>
    <property type="match status" value="1"/>
</dbReference>
<dbReference type="Pfam" id="PF01595">
    <property type="entry name" value="CNNM"/>
    <property type="match status" value="1"/>
</dbReference>
<dbReference type="GO" id="GO:0016020">
    <property type="term" value="C:membrane"/>
    <property type="evidence" value="ECO:0007669"/>
    <property type="project" value="UniProtKB-UniRule"/>
</dbReference>
<feature type="transmembrane region" description="Helical" evidence="2">
    <location>
        <begin position="12"/>
        <end position="32"/>
    </location>
</feature>
<evidence type="ECO:0000256" key="1">
    <source>
        <dbReference type="PROSITE-ProRule" id="PRU01193"/>
    </source>
</evidence>
<keyword evidence="1 2" id="KW-0812">Transmembrane</keyword>
<dbReference type="AlphaFoldDB" id="A0A4Q7EN78"/>
<dbReference type="EMBL" id="PPUZ01000001">
    <property type="protein sequence ID" value="RZM85384.1"/>
    <property type="molecule type" value="Genomic_DNA"/>
</dbReference>
<protein>
    <submittedName>
        <fullName evidence="4">Mg2+ and Co2+ transporter CorB</fullName>
    </submittedName>
</protein>
<dbReference type="Proteomes" id="UP000292345">
    <property type="component" value="Unassembled WGS sequence"/>
</dbReference>
<dbReference type="RefSeq" id="WP_130243758.1">
    <property type="nucleotide sequence ID" value="NZ_PPUZ01000001.1"/>
</dbReference>
<name>A0A4Q7EN78_9GAMM</name>
<keyword evidence="1 2" id="KW-1133">Transmembrane helix</keyword>
<evidence type="ECO:0000256" key="2">
    <source>
        <dbReference type="SAM" id="Phobius"/>
    </source>
</evidence>
<gene>
    <name evidence="4" type="ORF">C3B51_00145</name>
</gene>
<proteinExistence type="predicted"/>
<feature type="transmembrane region" description="Helical" evidence="2">
    <location>
        <begin position="61"/>
        <end position="81"/>
    </location>
</feature>
<sequence length="347" mass="38513">MASFWGDYAAWAGIVFCLSQSAMFSGLNLAFFSLSRLRLEVEVAQGNPAARTILALREDSNFLLTTILWGNVSINVLLTLLSDSVMAGMVAFVFSTVFITLFGEIVPQAYFSRNAMRMGALLAPVLRFYQWLLYPVAKPSAVLLDSWLGKEGINYFRETDLKSVIEKHIEAEEAEVDRLEGIGAVNFLTIDDTLVSQEGELIDPRSVITLPSKVDFPILPEVQRKADDPFLQQVNASGHKWVILANEARQPLLVMDADGLLRAALFNPEQPFEPYEFCFRPLIIHSNDMNLGDVLKHLKSAESLDPDHDGDIEVDVVLVWTEQPRIITGADILGRLLKGTGEVAAQT</sequence>
<dbReference type="PANTHER" id="PTHR12064:SF94">
    <property type="entry name" value="UNEXTENDED PROTEIN"/>
    <property type="match status" value="1"/>
</dbReference>
<accession>A0A4Q7EN78</accession>
<evidence type="ECO:0000313" key="4">
    <source>
        <dbReference type="EMBL" id="RZM85384.1"/>
    </source>
</evidence>
<dbReference type="InterPro" id="IPR045095">
    <property type="entry name" value="ACDP"/>
</dbReference>
<feature type="domain" description="CNNM transmembrane" evidence="3">
    <location>
        <begin position="3"/>
        <end position="180"/>
    </location>
</feature>
<dbReference type="GO" id="GO:0010960">
    <property type="term" value="P:magnesium ion homeostasis"/>
    <property type="evidence" value="ECO:0007669"/>
    <property type="project" value="InterPro"/>
</dbReference>
<keyword evidence="1 2" id="KW-0472">Membrane</keyword>
<evidence type="ECO:0000313" key="5">
    <source>
        <dbReference type="Proteomes" id="UP000292345"/>
    </source>
</evidence>
<organism evidence="4 5">
    <name type="scientific">Pseudoalteromonas rubra</name>
    <dbReference type="NCBI Taxonomy" id="43658"/>
    <lineage>
        <taxon>Bacteria</taxon>
        <taxon>Pseudomonadati</taxon>
        <taxon>Pseudomonadota</taxon>
        <taxon>Gammaproteobacteria</taxon>
        <taxon>Alteromonadales</taxon>
        <taxon>Pseudoalteromonadaceae</taxon>
        <taxon>Pseudoalteromonas</taxon>
    </lineage>
</organism>
<comment type="caution">
    <text evidence="4">The sequence shown here is derived from an EMBL/GenBank/DDBJ whole genome shotgun (WGS) entry which is preliminary data.</text>
</comment>
<dbReference type="InterPro" id="IPR002550">
    <property type="entry name" value="CNNM"/>
</dbReference>